<gene>
    <name evidence="3" type="ORF">HYC85_023374</name>
</gene>
<dbReference type="Proteomes" id="UP000593564">
    <property type="component" value="Unassembled WGS sequence"/>
</dbReference>
<dbReference type="PANTHER" id="PTHR12242">
    <property type="entry name" value="OS02G0130600 PROTEIN-RELATED"/>
    <property type="match status" value="1"/>
</dbReference>
<reference evidence="3 4" key="2">
    <citation type="submission" date="2020-07" db="EMBL/GenBank/DDBJ databases">
        <title>Genome assembly of wild tea tree DASZ reveals pedigree and selection history of tea varieties.</title>
        <authorList>
            <person name="Zhang W."/>
        </authorList>
    </citation>
    <scope>NUCLEOTIDE SEQUENCE [LARGE SCALE GENOMIC DNA]</scope>
    <source>
        <strain evidence="4">cv. G240</strain>
        <tissue evidence="3">Leaf</tissue>
    </source>
</reference>
<evidence type="ECO:0000313" key="4">
    <source>
        <dbReference type="Proteomes" id="UP000593564"/>
    </source>
</evidence>
<evidence type="ECO:0000313" key="3">
    <source>
        <dbReference type="EMBL" id="KAF5939115.1"/>
    </source>
</evidence>
<accession>A0A7J7GFL7</accession>
<evidence type="ECO:0000256" key="1">
    <source>
        <dbReference type="SAM" id="MobiDB-lite"/>
    </source>
</evidence>
<feature type="transmembrane region" description="Helical" evidence="2">
    <location>
        <begin position="206"/>
        <end position="227"/>
    </location>
</feature>
<feature type="region of interest" description="Disordered" evidence="1">
    <location>
        <begin position="133"/>
        <end position="153"/>
    </location>
</feature>
<dbReference type="GO" id="GO:0016020">
    <property type="term" value="C:membrane"/>
    <property type="evidence" value="ECO:0007669"/>
    <property type="project" value="TreeGrafter"/>
</dbReference>
<name>A0A7J7GFL7_CAMSI</name>
<sequence length="267" mass="30511">MEPFQSLSLPLPNSILQVSASPPSPLIITLPPHNHYSSENETSVSTHEGGREEEEEEPKSLCWRIEKLPRTEPVGSAFQSWMGDGFPIHRGHVFHTINRLKKLHFNKRALDLGSLLSMYGCYQYHNKVGGDRTEDFNVEQGTNSNESNGEKALGIQSRTSSSAKLQGFWGYMLQIVFQMNAGAVMLTDCFFWFIIVPFLAIKDYDLNFLITNMHTINAVFLLGDTALNCLRFPWFRIAYFFLWTAVYVHFKMDRPCLRFALVNSSPF</sequence>
<comment type="caution">
    <text evidence="3">The sequence shown here is derived from an EMBL/GenBank/DDBJ whole genome shotgun (WGS) entry which is preliminary data.</text>
</comment>
<keyword evidence="2" id="KW-0812">Transmembrane</keyword>
<organism evidence="3 4">
    <name type="scientific">Camellia sinensis</name>
    <name type="common">Tea plant</name>
    <name type="synonym">Thea sinensis</name>
    <dbReference type="NCBI Taxonomy" id="4442"/>
    <lineage>
        <taxon>Eukaryota</taxon>
        <taxon>Viridiplantae</taxon>
        <taxon>Streptophyta</taxon>
        <taxon>Embryophyta</taxon>
        <taxon>Tracheophyta</taxon>
        <taxon>Spermatophyta</taxon>
        <taxon>Magnoliopsida</taxon>
        <taxon>eudicotyledons</taxon>
        <taxon>Gunneridae</taxon>
        <taxon>Pentapetalae</taxon>
        <taxon>asterids</taxon>
        <taxon>Ericales</taxon>
        <taxon>Theaceae</taxon>
        <taxon>Camellia</taxon>
    </lineage>
</organism>
<feature type="transmembrane region" description="Helical" evidence="2">
    <location>
        <begin position="233"/>
        <end position="250"/>
    </location>
</feature>
<keyword evidence="4" id="KW-1185">Reference proteome</keyword>
<evidence type="ECO:0000256" key="2">
    <source>
        <dbReference type="SAM" id="Phobius"/>
    </source>
</evidence>
<protein>
    <submittedName>
        <fullName evidence="3">Uncharacterized protein</fullName>
    </submittedName>
</protein>
<reference evidence="4" key="1">
    <citation type="journal article" date="2020" name="Nat. Commun.">
        <title>Genome assembly of wild tea tree DASZ reveals pedigree and selection history of tea varieties.</title>
        <authorList>
            <person name="Zhang W."/>
            <person name="Zhang Y."/>
            <person name="Qiu H."/>
            <person name="Guo Y."/>
            <person name="Wan H."/>
            <person name="Zhang X."/>
            <person name="Scossa F."/>
            <person name="Alseekh S."/>
            <person name="Zhang Q."/>
            <person name="Wang P."/>
            <person name="Xu L."/>
            <person name="Schmidt M.H."/>
            <person name="Jia X."/>
            <person name="Li D."/>
            <person name="Zhu A."/>
            <person name="Guo F."/>
            <person name="Chen W."/>
            <person name="Ni D."/>
            <person name="Usadel B."/>
            <person name="Fernie A.R."/>
            <person name="Wen W."/>
        </authorList>
    </citation>
    <scope>NUCLEOTIDE SEQUENCE [LARGE SCALE GENOMIC DNA]</scope>
    <source>
        <strain evidence="4">cv. G240</strain>
    </source>
</reference>
<feature type="transmembrane region" description="Helical" evidence="2">
    <location>
        <begin position="168"/>
        <end position="194"/>
    </location>
</feature>
<keyword evidence="2" id="KW-1133">Transmembrane helix</keyword>
<dbReference type="EMBL" id="JACBKZ010000011">
    <property type="protein sequence ID" value="KAF5939115.1"/>
    <property type="molecule type" value="Genomic_DNA"/>
</dbReference>
<dbReference type="AlphaFoldDB" id="A0A7J7GFL7"/>
<feature type="region of interest" description="Disordered" evidence="1">
    <location>
        <begin position="27"/>
        <end position="60"/>
    </location>
</feature>
<feature type="compositionally biased region" description="Polar residues" evidence="1">
    <location>
        <begin position="35"/>
        <end position="46"/>
    </location>
</feature>
<keyword evidence="2" id="KW-0472">Membrane</keyword>
<dbReference type="PANTHER" id="PTHR12242:SF22">
    <property type="entry name" value="OS02G0130600 PROTEIN"/>
    <property type="match status" value="1"/>
</dbReference>
<proteinExistence type="predicted"/>